<evidence type="ECO:0000313" key="3">
    <source>
        <dbReference type="EMBL" id="OAA49587.1"/>
    </source>
</evidence>
<dbReference type="PANTHER" id="PTHR45648">
    <property type="entry name" value="GDSL LIPASE/ACYLHYDROLASE FAMILY PROTEIN (AFU_ORTHOLOGUE AFUA_4G14700)"/>
    <property type="match status" value="1"/>
</dbReference>
<keyword evidence="4" id="KW-1185">Reference proteome</keyword>
<dbReference type="OrthoDB" id="1600564at2759"/>
<dbReference type="Proteomes" id="UP000243498">
    <property type="component" value="Unassembled WGS sequence"/>
</dbReference>
<keyword evidence="1" id="KW-0378">Hydrolase</keyword>
<evidence type="ECO:0000256" key="2">
    <source>
        <dbReference type="SAM" id="SignalP"/>
    </source>
</evidence>
<organism evidence="3 4">
    <name type="scientific">Metarhizium rileyi (strain RCEF 4871)</name>
    <name type="common">Nomuraea rileyi</name>
    <dbReference type="NCBI Taxonomy" id="1649241"/>
    <lineage>
        <taxon>Eukaryota</taxon>
        <taxon>Fungi</taxon>
        <taxon>Dikarya</taxon>
        <taxon>Ascomycota</taxon>
        <taxon>Pezizomycotina</taxon>
        <taxon>Sordariomycetes</taxon>
        <taxon>Hypocreomycetidae</taxon>
        <taxon>Hypocreales</taxon>
        <taxon>Clavicipitaceae</taxon>
        <taxon>Metarhizium</taxon>
    </lineage>
</organism>
<dbReference type="InterPro" id="IPR001087">
    <property type="entry name" value="GDSL"/>
</dbReference>
<gene>
    <name evidence="3" type="ORF">NOR_01510</name>
</gene>
<accession>A0A167IYN9</accession>
<dbReference type="Pfam" id="PF00657">
    <property type="entry name" value="Lipase_GDSL"/>
    <property type="match status" value="1"/>
</dbReference>
<reference evidence="3 4" key="1">
    <citation type="journal article" date="2016" name="Genome Biol. Evol.">
        <title>Divergent and convergent evolution of fungal pathogenicity.</title>
        <authorList>
            <person name="Shang Y."/>
            <person name="Xiao G."/>
            <person name="Zheng P."/>
            <person name="Cen K."/>
            <person name="Zhan S."/>
            <person name="Wang C."/>
        </authorList>
    </citation>
    <scope>NUCLEOTIDE SEQUENCE [LARGE SCALE GENOMIC DNA]</scope>
    <source>
        <strain evidence="3 4">RCEF 4871</strain>
    </source>
</reference>
<sequence length="350" mass="39121">MVTMVTMLLTLLSLAMRTISSPIHASMNTSGLMENLVTFGDSYTDEGRLNYFLQHHKAPPVGELLPPDNNTSSGGYAWGRFVAKATGANYYNYAVAGAQCTNNVDSRNLGAINGPFPSVLEYEIPVFEQDIHSSKLYPNRRSDNTVYALWIGTNDLGIDGFLGDSQKAGTTISSYMDCIWTVFDRIHKTGGRHFVLLNQVPLERAPMYATPGIGGWGNSQYVRNKTAYNITQYANKLLEYTTSVNTMYDYGAPFYLQAKQRWQGATFSIFDMHSLFMDVIKSPGQYLDAPANVVAPFKSCLTGCVDSKNPKSSFMWHDELHPSERMEEIFSKNFIDVVQGKSKYGTYYKS</sequence>
<protein>
    <submittedName>
        <fullName evidence="3">Acetyl esterase</fullName>
    </submittedName>
</protein>
<dbReference type="Gene3D" id="3.40.50.1110">
    <property type="entry name" value="SGNH hydrolase"/>
    <property type="match status" value="1"/>
</dbReference>
<dbReference type="STRING" id="1081105.A0A167IYN9"/>
<dbReference type="InterPro" id="IPR051058">
    <property type="entry name" value="GDSL_Est/Lipase"/>
</dbReference>
<keyword evidence="2" id="KW-0732">Signal</keyword>
<feature type="signal peptide" evidence="2">
    <location>
        <begin position="1"/>
        <end position="20"/>
    </location>
</feature>
<dbReference type="SUPFAM" id="SSF52266">
    <property type="entry name" value="SGNH hydrolase"/>
    <property type="match status" value="1"/>
</dbReference>
<dbReference type="OMA" id="EVHPSER"/>
<dbReference type="CDD" id="cd01846">
    <property type="entry name" value="fatty_acyltransferase_like"/>
    <property type="match status" value="1"/>
</dbReference>
<dbReference type="InterPro" id="IPR036514">
    <property type="entry name" value="SGNH_hydro_sf"/>
</dbReference>
<comment type="caution">
    <text evidence="3">The sequence shown here is derived from an EMBL/GenBank/DDBJ whole genome shotgun (WGS) entry which is preliminary data.</text>
</comment>
<evidence type="ECO:0000313" key="4">
    <source>
        <dbReference type="Proteomes" id="UP000243498"/>
    </source>
</evidence>
<name>A0A167IYN9_METRR</name>
<feature type="chain" id="PRO_5007888548" evidence="2">
    <location>
        <begin position="21"/>
        <end position="350"/>
    </location>
</feature>
<dbReference type="AlphaFoldDB" id="A0A167IYN9"/>
<dbReference type="EMBL" id="AZHC01000003">
    <property type="protein sequence ID" value="OAA49587.1"/>
    <property type="molecule type" value="Genomic_DNA"/>
</dbReference>
<dbReference type="PANTHER" id="PTHR45648:SF22">
    <property type="entry name" value="GDSL LIPASE_ACYLHYDROLASE FAMILY PROTEIN (AFU_ORTHOLOGUE AFUA_4G14700)"/>
    <property type="match status" value="1"/>
</dbReference>
<proteinExistence type="predicted"/>
<evidence type="ECO:0000256" key="1">
    <source>
        <dbReference type="ARBA" id="ARBA00022801"/>
    </source>
</evidence>
<dbReference type="GO" id="GO:0016788">
    <property type="term" value="F:hydrolase activity, acting on ester bonds"/>
    <property type="evidence" value="ECO:0007669"/>
    <property type="project" value="InterPro"/>
</dbReference>